<dbReference type="GO" id="GO:0008623">
    <property type="term" value="C:CHRAC"/>
    <property type="evidence" value="ECO:0007669"/>
    <property type="project" value="TreeGrafter"/>
</dbReference>
<dbReference type="InterPro" id="IPR003958">
    <property type="entry name" value="CBFA_NFYB_domain"/>
</dbReference>
<evidence type="ECO:0000313" key="9">
    <source>
        <dbReference type="Proteomes" id="UP001375240"/>
    </source>
</evidence>
<accession>A0AAV9U441</accession>
<feature type="region of interest" description="Disordered" evidence="6">
    <location>
        <begin position="128"/>
        <end position="264"/>
    </location>
</feature>
<protein>
    <recommendedName>
        <fullName evidence="4">DNA polymerase epsilon subunit D</fullName>
    </recommendedName>
    <alternativeName>
        <fullName evidence="5">DNA polymerase II subunit D</fullName>
    </alternativeName>
</protein>
<feature type="compositionally biased region" description="Acidic residues" evidence="6">
    <location>
        <begin position="197"/>
        <end position="264"/>
    </location>
</feature>
<evidence type="ECO:0000256" key="4">
    <source>
        <dbReference type="ARBA" id="ARBA00039775"/>
    </source>
</evidence>
<evidence type="ECO:0000256" key="2">
    <source>
        <dbReference type="ARBA" id="ARBA00022705"/>
    </source>
</evidence>
<dbReference type="Pfam" id="PF00808">
    <property type="entry name" value="CBFD_NFYB_HMF"/>
    <property type="match status" value="1"/>
</dbReference>
<keyword evidence="9" id="KW-1185">Reference proteome</keyword>
<dbReference type="CDD" id="cd22928">
    <property type="entry name" value="HFD_POLE3_DPB4"/>
    <property type="match status" value="1"/>
</dbReference>
<evidence type="ECO:0000259" key="7">
    <source>
        <dbReference type="Pfam" id="PF00808"/>
    </source>
</evidence>
<proteinExistence type="predicted"/>
<feature type="region of interest" description="Disordered" evidence="6">
    <location>
        <begin position="1"/>
        <end position="39"/>
    </location>
</feature>
<comment type="caution">
    <text evidence="8">The sequence shown here is derived from an EMBL/GenBank/DDBJ whole genome shotgun (WGS) entry which is preliminary data.</text>
</comment>
<dbReference type="GO" id="GO:0008622">
    <property type="term" value="C:epsilon DNA polymerase complex"/>
    <property type="evidence" value="ECO:0007669"/>
    <property type="project" value="TreeGrafter"/>
</dbReference>
<keyword evidence="2" id="KW-0235">DNA replication</keyword>
<evidence type="ECO:0000256" key="5">
    <source>
        <dbReference type="ARBA" id="ARBA00042096"/>
    </source>
</evidence>
<dbReference type="GO" id="GO:0031507">
    <property type="term" value="P:heterochromatin formation"/>
    <property type="evidence" value="ECO:0007669"/>
    <property type="project" value="TreeGrafter"/>
</dbReference>
<dbReference type="Gene3D" id="1.10.20.10">
    <property type="entry name" value="Histone, subunit A"/>
    <property type="match status" value="1"/>
</dbReference>
<keyword evidence="3" id="KW-0539">Nucleus</keyword>
<dbReference type="PANTHER" id="PTHR46172">
    <property type="entry name" value="DNA POLYMERASE EPSILON SUBUNIT 3"/>
    <property type="match status" value="1"/>
</dbReference>
<dbReference type="PANTHER" id="PTHR46172:SF1">
    <property type="entry name" value="DNA POLYMERASE EPSILON SUBUNIT 3"/>
    <property type="match status" value="1"/>
</dbReference>
<dbReference type="GO" id="GO:0006272">
    <property type="term" value="P:leading strand elongation"/>
    <property type="evidence" value="ECO:0007669"/>
    <property type="project" value="TreeGrafter"/>
</dbReference>
<dbReference type="InterPro" id="IPR051377">
    <property type="entry name" value="DNA_Pol-Epsilon_Subunit"/>
</dbReference>
<reference evidence="8 9" key="1">
    <citation type="submission" date="2019-10" db="EMBL/GenBank/DDBJ databases">
        <authorList>
            <person name="Palmer J.M."/>
        </authorList>
    </citation>
    <scope>NUCLEOTIDE SEQUENCE [LARGE SCALE GENOMIC DNA]</scope>
    <source>
        <strain evidence="8 9">TWF696</strain>
    </source>
</reference>
<dbReference type="InterPro" id="IPR009072">
    <property type="entry name" value="Histone-fold"/>
</dbReference>
<dbReference type="GO" id="GO:0006974">
    <property type="term" value="P:DNA damage response"/>
    <property type="evidence" value="ECO:0007669"/>
    <property type="project" value="TreeGrafter"/>
</dbReference>
<sequence length="264" mass="28463">MPPRKSDVTAAKASADDKSSPSPHTGDDKPKKRKGISVDDNTLPKTIITRLAKGVLPQGTQIQKDAVTAFTRSTTVFVNYLASAANDITKGHGKKTITPQDVVEALNVIEFPGMKERLEVELQKFNAKQAEKKDKAKARSSLAGNTTAADTTADPMSEDDVAPTRPSKRQRKSLANDTKDDEESGGAATDANILDEGSQDEDDAEAEGEGEEEGEEASGSEEEEEEESGKEEADDLMEDGVEDIDRDDRMGDDDDDEDLDDDSD</sequence>
<evidence type="ECO:0000256" key="6">
    <source>
        <dbReference type="SAM" id="MobiDB-lite"/>
    </source>
</evidence>
<evidence type="ECO:0000256" key="3">
    <source>
        <dbReference type="ARBA" id="ARBA00023242"/>
    </source>
</evidence>
<dbReference type="GO" id="GO:0046982">
    <property type="term" value="F:protein heterodimerization activity"/>
    <property type="evidence" value="ECO:0007669"/>
    <property type="project" value="InterPro"/>
</dbReference>
<name>A0AAV9U441_9PEZI</name>
<dbReference type="Proteomes" id="UP001375240">
    <property type="component" value="Unassembled WGS sequence"/>
</dbReference>
<feature type="domain" description="Transcription factor CBF/NF-Y/archaeal histone" evidence="7">
    <location>
        <begin position="42"/>
        <end position="106"/>
    </location>
</feature>
<feature type="compositionally biased region" description="Basic and acidic residues" evidence="6">
    <location>
        <begin position="14"/>
        <end position="30"/>
    </location>
</feature>
<evidence type="ECO:0000313" key="8">
    <source>
        <dbReference type="EMBL" id="KAK6335617.1"/>
    </source>
</evidence>
<dbReference type="EMBL" id="JAVHNQ010000012">
    <property type="protein sequence ID" value="KAK6335617.1"/>
    <property type="molecule type" value="Genomic_DNA"/>
</dbReference>
<dbReference type="AlphaFoldDB" id="A0AAV9U441"/>
<organism evidence="8 9">
    <name type="scientific">Orbilia brochopaga</name>
    <dbReference type="NCBI Taxonomy" id="3140254"/>
    <lineage>
        <taxon>Eukaryota</taxon>
        <taxon>Fungi</taxon>
        <taxon>Dikarya</taxon>
        <taxon>Ascomycota</taxon>
        <taxon>Pezizomycotina</taxon>
        <taxon>Orbiliomycetes</taxon>
        <taxon>Orbiliales</taxon>
        <taxon>Orbiliaceae</taxon>
        <taxon>Orbilia</taxon>
    </lineage>
</organism>
<gene>
    <name evidence="8" type="ORF">TWF696_002384</name>
</gene>
<evidence type="ECO:0000256" key="1">
    <source>
        <dbReference type="ARBA" id="ARBA00004123"/>
    </source>
</evidence>
<dbReference type="SUPFAM" id="SSF47113">
    <property type="entry name" value="Histone-fold"/>
    <property type="match status" value="1"/>
</dbReference>
<dbReference type="GO" id="GO:0031490">
    <property type="term" value="F:chromatin DNA binding"/>
    <property type="evidence" value="ECO:0007669"/>
    <property type="project" value="TreeGrafter"/>
</dbReference>
<comment type="subcellular location">
    <subcellularLocation>
        <location evidence="1">Nucleus</location>
    </subcellularLocation>
</comment>